<accession>W0RC89</accession>
<dbReference type="RefSeq" id="WP_025409612.1">
    <property type="nucleotide sequence ID" value="NZ_CP007128.1"/>
</dbReference>
<gene>
    <name evidence="3" type="ORF">J421_0530</name>
</gene>
<dbReference type="Pfam" id="PF12146">
    <property type="entry name" value="Hydrolase_4"/>
    <property type="match status" value="1"/>
</dbReference>
<dbReference type="STRING" id="861299.J421_0530"/>
<proteinExistence type="predicted"/>
<organism evidence="3 4">
    <name type="scientific">Gemmatirosa kalamazoonensis</name>
    <dbReference type="NCBI Taxonomy" id="861299"/>
    <lineage>
        <taxon>Bacteria</taxon>
        <taxon>Pseudomonadati</taxon>
        <taxon>Gemmatimonadota</taxon>
        <taxon>Gemmatimonadia</taxon>
        <taxon>Gemmatimonadales</taxon>
        <taxon>Gemmatimonadaceae</taxon>
        <taxon>Gemmatirosa</taxon>
    </lineage>
</organism>
<dbReference type="AlphaFoldDB" id="W0RC89"/>
<dbReference type="GO" id="GO:0052689">
    <property type="term" value="F:carboxylic ester hydrolase activity"/>
    <property type="evidence" value="ECO:0007669"/>
    <property type="project" value="UniProtKB-ARBA"/>
</dbReference>
<dbReference type="HOGENOM" id="CLU_058232_0_1_0"/>
<keyword evidence="4" id="KW-1185">Reference proteome</keyword>
<dbReference type="PANTHER" id="PTHR22946:SF9">
    <property type="entry name" value="POLYKETIDE TRANSFERASE AF380"/>
    <property type="match status" value="1"/>
</dbReference>
<evidence type="ECO:0000259" key="2">
    <source>
        <dbReference type="Pfam" id="PF12146"/>
    </source>
</evidence>
<protein>
    <submittedName>
        <fullName evidence="3">Alpha/beta hydrolase</fullName>
    </submittedName>
</protein>
<dbReference type="OrthoDB" id="9785076at2"/>
<dbReference type="KEGG" id="gba:J421_0530"/>
<evidence type="ECO:0000313" key="3">
    <source>
        <dbReference type="EMBL" id="AHG88067.1"/>
    </source>
</evidence>
<evidence type="ECO:0000313" key="4">
    <source>
        <dbReference type="Proteomes" id="UP000019151"/>
    </source>
</evidence>
<dbReference type="SUPFAM" id="SSF53474">
    <property type="entry name" value="alpha/beta-Hydrolases"/>
    <property type="match status" value="1"/>
</dbReference>
<feature type="domain" description="Serine aminopeptidase S33" evidence="2">
    <location>
        <begin position="53"/>
        <end position="180"/>
    </location>
</feature>
<name>W0RC89_9BACT</name>
<dbReference type="InterPro" id="IPR050261">
    <property type="entry name" value="FrsA_esterase"/>
</dbReference>
<dbReference type="InterPro" id="IPR017208">
    <property type="entry name" value="UCP037442_abhydr"/>
</dbReference>
<dbReference type="PANTHER" id="PTHR22946">
    <property type="entry name" value="DIENELACTONE HYDROLASE DOMAIN-CONTAINING PROTEIN-RELATED"/>
    <property type="match status" value="1"/>
</dbReference>
<dbReference type="InterPro" id="IPR029058">
    <property type="entry name" value="AB_hydrolase_fold"/>
</dbReference>
<dbReference type="eggNOG" id="COG4757">
    <property type="taxonomic scope" value="Bacteria"/>
</dbReference>
<keyword evidence="1 3" id="KW-0378">Hydrolase</keyword>
<dbReference type="Proteomes" id="UP000019151">
    <property type="component" value="Chromosome"/>
</dbReference>
<evidence type="ECO:0000256" key="1">
    <source>
        <dbReference type="ARBA" id="ARBA00022801"/>
    </source>
</evidence>
<dbReference type="EMBL" id="CP007128">
    <property type="protein sequence ID" value="AHG88067.1"/>
    <property type="molecule type" value="Genomic_DNA"/>
</dbReference>
<dbReference type="PIRSF" id="PIRSF037442">
    <property type="entry name" value="UCP037442_abhydr"/>
    <property type="match status" value="1"/>
</dbReference>
<dbReference type="InParanoid" id="W0RC89"/>
<sequence length="318" mass="34102">MRVTPSSGAARLSPLVPSASTGARDVEWHAVSFASQGDVSLTGAWCTPAGVEEPAAVVVIVGGAGAPARAYRHLASHLASCGAAVLTFDYRGVGASRVGALRRLVARIEEWSADIGAALHVARRRYPGVELHAVAHSVGGFLLGCAPGAPWLGRVVLLAPHTAYWGDYPRRWRPVMRLAWHVLMPGVTRLVGYFPARALGMGDDLPKGIALDWAARRHPDVLHSPAARARLAELVRRFDHVHAATLAVTALDDPFAPVRAGARLLGYYPSRAEAAHEVVAPADLGVRRVGHYGFLQPGPGEYFWERAARWLELSADDR</sequence>
<dbReference type="Gene3D" id="3.40.50.1820">
    <property type="entry name" value="alpha/beta hydrolase"/>
    <property type="match status" value="1"/>
</dbReference>
<reference evidence="3 4" key="1">
    <citation type="journal article" date="2014" name="Genome Announc.">
        <title>Genome Sequence and Methylome of Soil Bacterium Gemmatirosa kalamazoonensis KBS708T, a Member of the Rarely Cultivated Gemmatimonadetes Phylum.</title>
        <authorList>
            <person name="Debruyn J.M."/>
            <person name="Radosevich M."/>
            <person name="Wommack K.E."/>
            <person name="Polson S.W."/>
            <person name="Hauser L.J."/>
            <person name="Fawaz M.N."/>
            <person name="Korlach J."/>
            <person name="Tsai Y.C."/>
        </authorList>
    </citation>
    <scope>NUCLEOTIDE SEQUENCE [LARGE SCALE GENOMIC DNA]</scope>
    <source>
        <strain evidence="3 4">KBS708</strain>
    </source>
</reference>
<dbReference type="PATRIC" id="fig|861299.3.peg.542"/>
<dbReference type="InterPro" id="IPR022742">
    <property type="entry name" value="Hydrolase_4"/>
</dbReference>